<dbReference type="Proteomes" id="UP000605568">
    <property type="component" value="Unassembled WGS sequence"/>
</dbReference>
<proteinExistence type="predicted"/>
<evidence type="ECO:0000313" key="2">
    <source>
        <dbReference type="Proteomes" id="UP000605568"/>
    </source>
</evidence>
<organism evidence="1 2">
    <name type="scientific">Lentzea cavernae</name>
    <dbReference type="NCBI Taxonomy" id="2020703"/>
    <lineage>
        <taxon>Bacteria</taxon>
        <taxon>Bacillati</taxon>
        <taxon>Actinomycetota</taxon>
        <taxon>Actinomycetes</taxon>
        <taxon>Pseudonocardiales</taxon>
        <taxon>Pseudonocardiaceae</taxon>
        <taxon>Lentzea</taxon>
    </lineage>
</organism>
<gene>
    <name evidence="1" type="ORF">GCM10017774_75120</name>
</gene>
<reference evidence="2" key="1">
    <citation type="journal article" date="2019" name="Int. J. Syst. Evol. Microbiol.">
        <title>The Global Catalogue of Microorganisms (GCM) 10K type strain sequencing project: providing services to taxonomists for standard genome sequencing and annotation.</title>
        <authorList>
            <consortium name="The Broad Institute Genomics Platform"/>
            <consortium name="The Broad Institute Genome Sequencing Center for Infectious Disease"/>
            <person name="Wu L."/>
            <person name="Ma J."/>
        </authorList>
    </citation>
    <scope>NUCLEOTIDE SEQUENCE [LARGE SCALE GENOMIC DNA]</scope>
    <source>
        <strain evidence="2">CGMCC 4.7367</strain>
    </source>
</reference>
<comment type="caution">
    <text evidence="1">The sequence shown here is derived from an EMBL/GenBank/DDBJ whole genome shotgun (WGS) entry which is preliminary data.</text>
</comment>
<sequence length="239" mass="27721">MIAAQIRFMRANVAGRQMFARWSRLHSYYCGIRPFIRCPDGLTSRAEQFIRDYCHWFDLETPPDRRRRLLERGIPEEQVDRYEEYDRRWGGLVLPPAPLYDEGPWYLAADCLEPSPEGGWRFESGLERTSGCFGFEIGPNDEFAVRAHAPVALHESVEGWIEAMALAYDAVHRATRISRIDREEVDLDGFEPVPEVRGVTDTWWRRGETLVAVHTGVNLSFCMPLDQARVTRIYEGVRR</sequence>
<keyword evidence="2" id="KW-1185">Reference proteome</keyword>
<name>A0ABQ3MQZ7_9PSEU</name>
<evidence type="ECO:0000313" key="1">
    <source>
        <dbReference type="EMBL" id="GHH56735.1"/>
    </source>
</evidence>
<protein>
    <submittedName>
        <fullName evidence="1">Uncharacterized protein</fullName>
    </submittedName>
</protein>
<accession>A0ABQ3MQZ7</accession>
<dbReference type="EMBL" id="BNAR01000017">
    <property type="protein sequence ID" value="GHH56735.1"/>
    <property type="molecule type" value="Genomic_DNA"/>
</dbReference>